<dbReference type="FunFam" id="3.30.1390.10:FF:000002">
    <property type="entry name" value="ATP-dependent Clp protease adapter protein ClpS"/>
    <property type="match status" value="1"/>
</dbReference>
<dbReference type="GO" id="GO:0008233">
    <property type="term" value="F:peptidase activity"/>
    <property type="evidence" value="ECO:0007669"/>
    <property type="project" value="UniProtKB-KW"/>
</dbReference>
<dbReference type="Proteomes" id="UP000255279">
    <property type="component" value="Unassembled WGS sequence"/>
</dbReference>
<dbReference type="PANTHER" id="PTHR33473:SF19">
    <property type="entry name" value="ATP-DEPENDENT CLP PROTEASE ADAPTER PROTEIN CLPS"/>
    <property type="match status" value="1"/>
</dbReference>
<keyword evidence="3" id="KW-0378">Hydrolase</keyword>
<protein>
    <recommendedName>
        <fullName evidence="1">ATP-dependent Clp protease adapter protein ClpS</fullName>
    </recommendedName>
</protein>
<sequence>MHAQKFDASLRAPIYAPIHSPSCTHFADVQNHHAQIQHTQARLDDETETDVALDVADEVALDEPAKYAVILHNDDYTTMDFVVAVLMQVFGHDLDKAVALMYQVHEQGSAVAAVYVKEIAETKAAQVVQLAENAQYPLLATIEPAL</sequence>
<comment type="similarity">
    <text evidence="1">Belongs to the ClpS family.</text>
</comment>
<dbReference type="HAMAP" id="MF_00302">
    <property type="entry name" value="ClpS"/>
    <property type="match status" value="1"/>
</dbReference>
<comment type="function">
    <text evidence="1">Involved in the modulation of the specificity of the ClpAP-mediated ATP-dependent protein degradation.</text>
</comment>
<feature type="domain" description="Adaptor protein ClpS core" evidence="2">
    <location>
        <begin position="63"/>
        <end position="141"/>
    </location>
</feature>
<evidence type="ECO:0000313" key="4">
    <source>
        <dbReference type="Proteomes" id="UP000255279"/>
    </source>
</evidence>
<dbReference type="Pfam" id="PF02617">
    <property type="entry name" value="ClpS"/>
    <property type="match status" value="1"/>
</dbReference>
<dbReference type="InterPro" id="IPR022935">
    <property type="entry name" value="ClpS"/>
</dbReference>
<reference evidence="3 4" key="1">
    <citation type="submission" date="2018-06" db="EMBL/GenBank/DDBJ databases">
        <authorList>
            <consortium name="Pathogen Informatics"/>
            <person name="Doyle S."/>
        </authorList>
    </citation>
    <scope>NUCLEOTIDE SEQUENCE [LARGE SCALE GENOMIC DNA]</scope>
    <source>
        <strain evidence="3 4">NCTC10293</strain>
    </source>
</reference>
<dbReference type="OrthoDB" id="9796121at2"/>
<organism evidence="3 4">
    <name type="scientific">Moraxella caviae</name>
    <dbReference type="NCBI Taxonomy" id="34060"/>
    <lineage>
        <taxon>Bacteria</taxon>
        <taxon>Pseudomonadati</taxon>
        <taxon>Pseudomonadota</taxon>
        <taxon>Gammaproteobacteria</taxon>
        <taxon>Moraxellales</taxon>
        <taxon>Moraxellaceae</taxon>
        <taxon>Moraxella</taxon>
    </lineage>
</organism>
<comment type="subunit">
    <text evidence="1">Binds to the N-terminal domain of the chaperone ClpA.</text>
</comment>
<keyword evidence="3" id="KW-0645">Protease</keyword>
<dbReference type="SUPFAM" id="SSF54736">
    <property type="entry name" value="ClpS-like"/>
    <property type="match status" value="1"/>
</dbReference>
<dbReference type="EMBL" id="UGQE01000004">
    <property type="protein sequence ID" value="STZ14880.1"/>
    <property type="molecule type" value="Genomic_DNA"/>
</dbReference>
<dbReference type="GO" id="GO:0030163">
    <property type="term" value="P:protein catabolic process"/>
    <property type="evidence" value="ECO:0007669"/>
    <property type="project" value="InterPro"/>
</dbReference>
<evidence type="ECO:0000256" key="1">
    <source>
        <dbReference type="HAMAP-Rule" id="MF_00302"/>
    </source>
</evidence>
<proteinExistence type="inferred from homology"/>
<dbReference type="GO" id="GO:0006508">
    <property type="term" value="P:proteolysis"/>
    <property type="evidence" value="ECO:0007669"/>
    <property type="project" value="UniProtKB-UniRule"/>
</dbReference>
<gene>
    <name evidence="1 3" type="primary">clpS</name>
    <name evidence="3" type="ORF">NCTC10293_02485</name>
</gene>
<dbReference type="InterPro" id="IPR003769">
    <property type="entry name" value="ClpS_core"/>
</dbReference>
<accession>A0A378RBQ7</accession>
<name>A0A378RBQ7_9GAMM</name>
<dbReference type="PANTHER" id="PTHR33473">
    <property type="entry name" value="ATP-DEPENDENT CLP PROTEASE ADAPTER PROTEIN CLPS1, CHLOROPLASTIC"/>
    <property type="match status" value="1"/>
</dbReference>
<evidence type="ECO:0000313" key="3">
    <source>
        <dbReference type="EMBL" id="STZ14880.1"/>
    </source>
</evidence>
<evidence type="ECO:0000259" key="2">
    <source>
        <dbReference type="Pfam" id="PF02617"/>
    </source>
</evidence>
<dbReference type="Gene3D" id="3.30.1390.10">
    <property type="match status" value="1"/>
</dbReference>
<dbReference type="InterPro" id="IPR014719">
    <property type="entry name" value="Ribosomal_bL12_C/ClpS-like"/>
</dbReference>
<dbReference type="AlphaFoldDB" id="A0A378RBQ7"/>
<dbReference type="RefSeq" id="WP_078277244.1">
    <property type="nucleotide sequence ID" value="NZ_CAACXO010000084.1"/>
</dbReference>